<dbReference type="PANTHER" id="PTHR23235:SF120">
    <property type="entry name" value="KRUPPEL-LIKE FACTOR 15"/>
    <property type="match status" value="1"/>
</dbReference>
<dbReference type="SUPFAM" id="SSF57667">
    <property type="entry name" value="beta-beta-alpha zinc fingers"/>
    <property type="match status" value="2"/>
</dbReference>
<dbReference type="PROSITE" id="PS00028">
    <property type="entry name" value="ZINC_FINGER_C2H2_1"/>
    <property type="match status" value="4"/>
</dbReference>
<evidence type="ECO:0000256" key="7">
    <source>
        <dbReference type="PROSITE-ProRule" id="PRU00042"/>
    </source>
</evidence>
<feature type="compositionally biased region" description="Low complexity" evidence="8">
    <location>
        <begin position="52"/>
        <end position="63"/>
    </location>
</feature>
<dbReference type="PROSITE" id="PS50157">
    <property type="entry name" value="ZINC_FINGER_C2H2_2"/>
    <property type="match status" value="4"/>
</dbReference>
<keyword evidence="1" id="KW-0479">Metal-binding</keyword>
<evidence type="ECO:0000256" key="8">
    <source>
        <dbReference type="SAM" id="MobiDB-lite"/>
    </source>
</evidence>
<dbReference type="OrthoDB" id="6365676at2759"/>
<comment type="caution">
    <text evidence="10">The sequence shown here is derived from an EMBL/GenBank/DDBJ whole genome shotgun (WGS) entry which is preliminary data.</text>
</comment>
<dbReference type="Proteomes" id="UP000612746">
    <property type="component" value="Unassembled WGS sequence"/>
</dbReference>
<dbReference type="GO" id="GO:0008270">
    <property type="term" value="F:zinc ion binding"/>
    <property type="evidence" value="ECO:0007669"/>
    <property type="project" value="UniProtKB-KW"/>
</dbReference>
<keyword evidence="5" id="KW-0805">Transcription regulation</keyword>
<feature type="compositionally biased region" description="Polar residues" evidence="8">
    <location>
        <begin position="36"/>
        <end position="46"/>
    </location>
</feature>
<dbReference type="GO" id="GO:0000978">
    <property type="term" value="F:RNA polymerase II cis-regulatory region sequence-specific DNA binding"/>
    <property type="evidence" value="ECO:0007669"/>
    <property type="project" value="TreeGrafter"/>
</dbReference>
<dbReference type="FunFam" id="3.30.160.60:FF:000125">
    <property type="entry name" value="Putative zinc finger protein 143"/>
    <property type="match status" value="1"/>
</dbReference>
<evidence type="ECO:0000256" key="3">
    <source>
        <dbReference type="ARBA" id="ARBA00022771"/>
    </source>
</evidence>
<evidence type="ECO:0000259" key="9">
    <source>
        <dbReference type="PROSITE" id="PS50157"/>
    </source>
</evidence>
<dbReference type="EMBL" id="JAEPRA010000004">
    <property type="protein sequence ID" value="KAG2186483.1"/>
    <property type="molecule type" value="Genomic_DNA"/>
</dbReference>
<keyword evidence="2" id="KW-0677">Repeat</keyword>
<keyword evidence="3 7" id="KW-0863">Zinc-finger</keyword>
<dbReference type="FunFam" id="3.30.160.60:FF:000032">
    <property type="entry name" value="Krueppel-like factor 4"/>
    <property type="match status" value="1"/>
</dbReference>
<feature type="compositionally biased region" description="Basic and acidic residues" evidence="8">
    <location>
        <begin position="188"/>
        <end position="197"/>
    </location>
</feature>
<dbReference type="Gene3D" id="3.30.160.60">
    <property type="entry name" value="Classic Zinc Finger"/>
    <property type="match status" value="4"/>
</dbReference>
<evidence type="ECO:0000313" key="11">
    <source>
        <dbReference type="Proteomes" id="UP000612746"/>
    </source>
</evidence>
<organism evidence="10 11">
    <name type="scientific">Umbelopsis vinacea</name>
    <dbReference type="NCBI Taxonomy" id="44442"/>
    <lineage>
        <taxon>Eukaryota</taxon>
        <taxon>Fungi</taxon>
        <taxon>Fungi incertae sedis</taxon>
        <taxon>Mucoromycota</taxon>
        <taxon>Mucoromycotina</taxon>
        <taxon>Umbelopsidomycetes</taxon>
        <taxon>Umbelopsidales</taxon>
        <taxon>Umbelopsidaceae</taxon>
        <taxon>Umbelopsis</taxon>
    </lineage>
</organism>
<feature type="domain" description="C2H2-type" evidence="9">
    <location>
        <begin position="408"/>
        <end position="435"/>
    </location>
</feature>
<dbReference type="PANTHER" id="PTHR23235">
    <property type="entry name" value="KRUEPPEL-LIKE TRANSCRIPTION FACTOR"/>
    <property type="match status" value="1"/>
</dbReference>
<proteinExistence type="predicted"/>
<evidence type="ECO:0000256" key="6">
    <source>
        <dbReference type="ARBA" id="ARBA00023163"/>
    </source>
</evidence>
<feature type="region of interest" description="Disordered" evidence="8">
    <location>
        <begin position="24"/>
        <end position="86"/>
    </location>
</feature>
<keyword evidence="6" id="KW-0804">Transcription</keyword>
<evidence type="ECO:0000256" key="1">
    <source>
        <dbReference type="ARBA" id="ARBA00022723"/>
    </source>
</evidence>
<feature type="compositionally biased region" description="Polar residues" evidence="8">
    <location>
        <begin position="65"/>
        <end position="74"/>
    </location>
</feature>
<dbReference type="InterPro" id="IPR013087">
    <property type="entry name" value="Znf_C2H2_type"/>
</dbReference>
<protein>
    <recommendedName>
        <fullName evidence="9">C2H2-type domain-containing protein</fullName>
    </recommendedName>
</protein>
<keyword evidence="4" id="KW-0862">Zinc</keyword>
<dbReference type="AlphaFoldDB" id="A0A8H7Q5Y5"/>
<dbReference type="Pfam" id="PF00096">
    <property type="entry name" value="zf-C2H2"/>
    <property type="match status" value="4"/>
</dbReference>
<feature type="domain" description="C2H2-type" evidence="9">
    <location>
        <begin position="213"/>
        <end position="242"/>
    </location>
</feature>
<dbReference type="SMART" id="SM00355">
    <property type="entry name" value="ZnF_C2H2"/>
    <property type="match status" value="4"/>
</dbReference>
<gene>
    <name evidence="10" type="ORF">INT44_002705</name>
</gene>
<dbReference type="GO" id="GO:0000981">
    <property type="term" value="F:DNA-binding transcription factor activity, RNA polymerase II-specific"/>
    <property type="evidence" value="ECO:0007669"/>
    <property type="project" value="TreeGrafter"/>
</dbReference>
<dbReference type="InterPro" id="IPR036236">
    <property type="entry name" value="Znf_C2H2_sf"/>
</dbReference>
<dbReference type="FunFam" id="3.30.160.60:FF:000100">
    <property type="entry name" value="Zinc finger 45-like"/>
    <property type="match status" value="1"/>
</dbReference>
<evidence type="ECO:0000256" key="5">
    <source>
        <dbReference type="ARBA" id="ARBA00023015"/>
    </source>
</evidence>
<accession>A0A8H7Q5Y5</accession>
<evidence type="ECO:0000313" key="10">
    <source>
        <dbReference type="EMBL" id="KAG2186483.1"/>
    </source>
</evidence>
<keyword evidence="11" id="KW-1185">Reference proteome</keyword>
<evidence type="ECO:0000256" key="2">
    <source>
        <dbReference type="ARBA" id="ARBA00022737"/>
    </source>
</evidence>
<evidence type="ECO:0000256" key="4">
    <source>
        <dbReference type="ARBA" id="ARBA00022833"/>
    </source>
</evidence>
<name>A0A8H7Q5Y5_9FUNG</name>
<feature type="domain" description="C2H2-type" evidence="9">
    <location>
        <begin position="436"/>
        <end position="465"/>
    </location>
</feature>
<feature type="region of interest" description="Disordered" evidence="8">
    <location>
        <begin position="177"/>
        <end position="212"/>
    </location>
</feature>
<reference evidence="10" key="1">
    <citation type="submission" date="2020-12" db="EMBL/GenBank/DDBJ databases">
        <title>Metabolic potential, ecology and presence of endohyphal bacteria is reflected in genomic diversity of Mucoromycotina.</title>
        <authorList>
            <person name="Muszewska A."/>
            <person name="Okrasinska A."/>
            <person name="Steczkiewicz K."/>
            <person name="Drgas O."/>
            <person name="Orlowska M."/>
            <person name="Perlinska-Lenart U."/>
            <person name="Aleksandrzak-Piekarczyk T."/>
            <person name="Szatraj K."/>
            <person name="Zielenkiewicz U."/>
            <person name="Pilsyk S."/>
            <person name="Malc E."/>
            <person name="Mieczkowski P."/>
            <person name="Kruszewska J.S."/>
            <person name="Biernat P."/>
            <person name="Pawlowska J."/>
        </authorList>
    </citation>
    <scope>NUCLEOTIDE SEQUENCE</scope>
    <source>
        <strain evidence="10">WA0000051536</strain>
    </source>
</reference>
<sequence>MYDEQNNALMDHKLPSISLLPQLDSQEDYNTKNDSKAATLSHTSPQECLKPSMSTSSSNSDSSHGQHSIPTPSSFLPPPYVHKDHQQNMDCTYSNVVSPPLTPAVSPSSMLYDAMQMKRKYSVDVGPFAFSSTMVNHASVAASAFNADMYQDAYRRHSMCSEMSLDDYTHPSHGHFAMPAPSPQPVGEHLKSRRESTSGRGSSKPSQNSAHKHTCKYPYCGWSFKRYEHLKRHMLVHTGERPHLCDFPGCGKSFSRSDNFAAHYRTHTKKTLLQHRNSVPSIETMHQSNAYFRNNKMTSNFDFARSYDLYNDRQAFPTELCLQQMQTTPEMIQQQHYLRSFETMHTVDTNQNPFHSAPMGKMEFMHMHQPSSPTSPTAPSGLPSSLQAANADVYIPMNVMTSQQYKTHACQECRKRFKRLEHLKRHMRTHTLERPFSCPVPGCGKAFSRSDNLSQHVKTHQRHQYRERTAAAQSAVTVNSSIWENATAVDC</sequence>
<feature type="domain" description="C2H2-type" evidence="9">
    <location>
        <begin position="243"/>
        <end position="272"/>
    </location>
</feature>